<organism evidence="2 3">
    <name type="scientific">Scomber scombrus</name>
    <name type="common">Atlantic mackerel</name>
    <name type="synonym">Scomber vernalis</name>
    <dbReference type="NCBI Taxonomy" id="13677"/>
    <lineage>
        <taxon>Eukaryota</taxon>
        <taxon>Metazoa</taxon>
        <taxon>Chordata</taxon>
        <taxon>Craniata</taxon>
        <taxon>Vertebrata</taxon>
        <taxon>Euteleostomi</taxon>
        <taxon>Actinopterygii</taxon>
        <taxon>Neopterygii</taxon>
        <taxon>Teleostei</taxon>
        <taxon>Neoteleostei</taxon>
        <taxon>Acanthomorphata</taxon>
        <taxon>Pelagiaria</taxon>
        <taxon>Scombriformes</taxon>
        <taxon>Scombridae</taxon>
        <taxon>Scomber</taxon>
    </lineage>
</organism>
<protein>
    <submittedName>
        <fullName evidence="2">Uncharacterized protein</fullName>
    </submittedName>
</protein>
<evidence type="ECO:0000313" key="2">
    <source>
        <dbReference type="EMBL" id="CAK6981150.1"/>
    </source>
</evidence>
<reference evidence="2 3" key="1">
    <citation type="submission" date="2024-01" db="EMBL/GenBank/DDBJ databases">
        <authorList>
            <person name="Alioto T."/>
            <person name="Alioto T."/>
            <person name="Gomez Garrido J."/>
        </authorList>
    </citation>
    <scope>NUCLEOTIDE SEQUENCE [LARGE SCALE GENOMIC DNA]</scope>
</reference>
<proteinExistence type="predicted"/>
<evidence type="ECO:0000256" key="1">
    <source>
        <dbReference type="SAM" id="MobiDB-lite"/>
    </source>
</evidence>
<sequence>MSGKPGTRATHSSKIAASDNHSGKAAEARANTSPNMQLTREDLKGMLDNMKDEILSELRCTVTTLQSTVSSHVVKIQEVEEGLNDVDGKVAVLERSYADLNA</sequence>
<dbReference type="Proteomes" id="UP001314229">
    <property type="component" value="Unassembled WGS sequence"/>
</dbReference>
<keyword evidence="3" id="KW-1185">Reference proteome</keyword>
<dbReference type="AlphaFoldDB" id="A0AAV1QC77"/>
<feature type="region of interest" description="Disordered" evidence="1">
    <location>
        <begin position="1"/>
        <end position="40"/>
    </location>
</feature>
<gene>
    <name evidence="2" type="ORF">FSCOSCO3_A028108</name>
</gene>
<accession>A0AAV1QC77</accession>
<comment type="caution">
    <text evidence="2">The sequence shown here is derived from an EMBL/GenBank/DDBJ whole genome shotgun (WGS) entry which is preliminary data.</text>
</comment>
<evidence type="ECO:0000313" key="3">
    <source>
        <dbReference type="Proteomes" id="UP001314229"/>
    </source>
</evidence>
<name>A0AAV1QC77_SCOSC</name>
<dbReference type="EMBL" id="CAWUFR010000778">
    <property type="protein sequence ID" value="CAK6981150.1"/>
    <property type="molecule type" value="Genomic_DNA"/>
</dbReference>